<feature type="region of interest" description="Disordered" evidence="1">
    <location>
        <begin position="1"/>
        <end position="253"/>
    </location>
</feature>
<gene>
    <name evidence="2" type="ORF">GCK72_012944</name>
</gene>
<evidence type="ECO:0000256" key="1">
    <source>
        <dbReference type="SAM" id="MobiDB-lite"/>
    </source>
</evidence>
<dbReference type="Proteomes" id="UP000483820">
    <property type="component" value="Chromosome IV"/>
</dbReference>
<evidence type="ECO:0000313" key="2">
    <source>
        <dbReference type="EMBL" id="KAF1756491.1"/>
    </source>
</evidence>
<dbReference type="RefSeq" id="XP_053584293.1">
    <property type="nucleotide sequence ID" value="XM_053729521.1"/>
</dbReference>
<proteinExistence type="predicted"/>
<dbReference type="AlphaFoldDB" id="A0A6A5GP35"/>
<feature type="compositionally biased region" description="Polar residues" evidence="1">
    <location>
        <begin position="184"/>
        <end position="201"/>
    </location>
</feature>
<dbReference type="KEGG" id="crq:GCK72_012944"/>
<sequence length="304" mass="32156">MKIPFAPDSDACRSDTSGDGAIREVPNLEASRSGASNIRYGLKSSGPEKIFDSGSPRTANSLAFDGTPRPDTPRPATDLVACRSGAPRKRRRLQSPDSGSIMDVGRSGTSIRRILPSAPDSDACRSGTSGDGAQRKVPNLEASRSGASKAGKSPRAPDSDVSRSGTSGNGFIRVVPNLDANRHASVNESAQLDSDSNAPRQRNTEIMDDLTKPSGSAISHGDIVPQDTANHSPGVSYPMMSSRPDSVDHAKTRLPIHRVRQYQPRKAKAKLARYVHITQAAGPQTPRSVDSLLVPESGSCPTPN</sequence>
<dbReference type="CTD" id="78775663"/>
<organism evidence="2 3">
    <name type="scientific">Caenorhabditis remanei</name>
    <name type="common">Caenorhabditis vulgaris</name>
    <dbReference type="NCBI Taxonomy" id="31234"/>
    <lineage>
        <taxon>Eukaryota</taxon>
        <taxon>Metazoa</taxon>
        <taxon>Ecdysozoa</taxon>
        <taxon>Nematoda</taxon>
        <taxon>Chromadorea</taxon>
        <taxon>Rhabditida</taxon>
        <taxon>Rhabditina</taxon>
        <taxon>Rhabditomorpha</taxon>
        <taxon>Rhabditoidea</taxon>
        <taxon>Rhabditidae</taxon>
        <taxon>Peloderinae</taxon>
        <taxon>Caenorhabditis</taxon>
    </lineage>
</organism>
<dbReference type="EMBL" id="WUAV01000004">
    <property type="protein sequence ID" value="KAF1756491.1"/>
    <property type="molecule type" value="Genomic_DNA"/>
</dbReference>
<feature type="region of interest" description="Disordered" evidence="1">
    <location>
        <begin position="282"/>
        <end position="304"/>
    </location>
</feature>
<feature type="compositionally biased region" description="Basic and acidic residues" evidence="1">
    <location>
        <begin position="202"/>
        <end position="211"/>
    </location>
</feature>
<evidence type="ECO:0000313" key="3">
    <source>
        <dbReference type="Proteomes" id="UP000483820"/>
    </source>
</evidence>
<comment type="caution">
    <text evidence="2">The sequence shown here is derived from an EMBL/GenBank/DDBJ whole genome shotgun (WGS) entry which is preliminary data.</text>
</comment>
<accession>A0A6A5GP35</accession>
<feature type="compositionally biased region" description="Low complexity" evidence="1">
    <location>
        <begin position="142"/>
        <end position="153"/>
    </location>
</feature>
<dbReference type="GeneID" id="78775663"/>
<name>A0A6A5GP35_CAERE</name>
<reference evidence="2 3" key="1">
    <citation type="submission" date="2019-12" db="EMBL/GenBank/DDBJ databases">
        <title>Chromosome-level assembly of the Caenorhabditis remanei genome.</title>
        <authorList>
            <person name="Teterina A.A."/>
            <person name="Willis J.H."/>
            <person name="Phillips P.C."/>
        </authorList>
    </citation>
    <scope>NUCLEOTIDE SEQUENCE [LARGE SCALE GENOMIC DNA]</scope>
    <source>
        <strain evidence="2 3">PX506</strain>
        <tissue evidence="2">Whole organism</tissue>
    </source>
</reference>
<protein>
    <submittedName>
        <fullName evidence="2">Uncharacterized protein</fullName>
    </submittedName>
</protein>